<proteinExistence type="predicted"/>
<organism evidence="1 2">
    <name type="scientific">Abyssibacter profundi</name>
    <dbReference type="NCBI Taxonomy" id="2182787"/>
    <lineage>
        <taxon>Bacteria</taxon>
        <taxon>Pseudomonadati</taxon>
        <taxon>Pseudomonadota</taxon>
        <taxon>Gammaproteobacteria</taxon>
        <taxon>Chromatiales</taxon>
        <taxon>Oceanococcaceae</taxon>
        <taxon>Abyssibacter</taxon>
    </lineage>
</organism>
<protein>
    <submittedName>
        <fullName evidence="1">Uncharacterized protein</fullName>
    </submittedName>
</protein>
<reference evidence="1 2" key="1">
    <citation type="submission" date="2018-05" db="EMBL/GenBank/DDBJ databases">
        <title>Abyssibacter profundi OUC007T gen. nov., sp. nov, a marine bacterium isolated from seawater of the Mariana Trench.</title>
        <authorList>
            <person name="Zhou S."/>
        </authorList>
    </citation>
    <scope>NUCLEOTIDE SEQUENCE [LARGE SCALE GENOMIC DNA]</scope>
    <source>
        <strain evidence="1 2">OUC007</strain>
    </source>
</reference>
<evidence type="ECO:0000313" key="1">
    <source>
        <dbReference type="EMBL" id="PWN56211.1"/>
    </source>
</evidence>
<accession>A0A363ULB8</accession>
<gene>
    <name evidence="1" type="ORF">DEH80_08030</name>
</gene>
<name>A0A363ULB8_9GAMM</name>
<evidence type="ECO:0000313" key="2">
    <source>
        <dbReference type="Proteomes" id="UP000251800"/>
    </source>
</evidence>
<dbReference type="AlphaFoldDB" id="A0A363ULB8"/>
<sequence>MDSAAMTTLADIDAEIALVNASIARTLQAVEMGKGNRRERREALAELRAHRQYLRTQRAQLQRGGAISVQLADFSGQGT</sequence>
<comment type="caution">
    <text evidence="1">The sequence shown here is derived from an EMBL/GenBank/DDBJ whole genome shotgun (WGS) entry which is preliminary data.</text>
</comment>
<dbReference type="Proteomes" id="UP000251800">
    <property type="component" value="Unassembled WGS sequence"/>
</dbReference>
<dbReference type="EMBL" id="QEQK01000006">
    <property type="protein sequence ID" value="PWN56211.1"/>
    <property type="molecule type" value="Genomic_DNA"/>
</dbReference>
<keyword evidence="2" id="KW-1185">Reference proteome</keyword>